<evidence type="ECO:0008006" key="3">
    <source>
        <dbReference type="Google" id="ProtNLM"/>
    </source>
</evidence>
<protein>
    <recommendedName>
        <fullName evidence="3">Glycosyl transferase family 25</fullName>
    </recommendedName>
</protein>
<name>A0ABW5YAH3_9SPHI</name>
<sequence>MKNKSGSVPSSTVIDDFGIATYVINLKKRTDRKEHVVGQFAGRDEFRLQIVEAFEHSFGALGLWTTIRHILIDLVPSNAEYIIICEDDIEFTEHYSRQHLIDAIHHAQKLDADVLLGGVSWVDDAVQVSQYVFWTNNFTGLQFTIIFRKFIDVLKNVRLVGYRAADFQIARLSNHVFLRHPFLAIQRDFGYSDATANNNEEGKVGSYFVHSNRNLLDIIRVKDLYNSLPKDNAECLDQAAYNTITIPTYVINLPERTERLAHIKAEFADKPEFDVQIITACKHEIGALGLWMSIRKVIEIATANGDDVIVICEDDHQFTRDYSKQFLIRNIIEANEDGAFLLSGGSGKFNNVIPITKNRYWVRHLLSTQFMVIYKDFFQYILDEPFDEKMVADLAYSRMTPHKMLLYPFISTQKDFGYSDITSVHNDQKDLVTKMFVRSDLKLKRIQEAYLKYNHKIL</sequence>
<proteinExistence type="predicted"/>
<comment type="caution">
    <text evidence="1">The sequence shown here is derived from an EMBL/GenBank/DDBJ whole genome shotgun (WGS) entry which is preliminary data.</text>
</comment>
<evidence type="ECO:0000313" key="1">
    <source>
        <dbReference type="EMBL" id="MFD2872295.1"/>
    </source>
</evidence>
<dbReference type="Proteomes" id="UP001597557">
    <property type="component" value="Unassembled WGS sequence"/>
</dbReference>
<evidence type="ECO:0000313" key="2">
    <source>
        <dbReference type="Proteomes" id="UP001597557"/>
    </source>
</evidence>
<organism evidence="1 2">
    <name type="scientific">Mucilaginibacter ximonensis</name>
    <dbReference type="NCBI Taxonomy" id="538021"/>
    <lineage>
        <taxon>Bacteria</taxon>
        <taxon>Pseudomonadati</taxon>
        <taxon>Bacteroidota</taxon>
        <taxon>Sphingobacteriia</taxon>
        <taxon>Sphingobacteriales</taxon>
        <taxon>Sphingobacteriaceae</taxon>
        <taxon>Mucilaginibacter</taxon>
    </lineage>
</organism>
<dbReference type="EMBL" id="JBHUPD010000001">
    <property type="protein sequence ID" value="MFD2872295.1"/>
    <property type="molecule type" value="Genomic_DNA"/>
</dbReference>
<keyword evidence="2" id="KW-1185">Reference proteome</keyword>
<accession>A0ABW5YAH3</accession>
<gene>
    <name evidence="1" type="ORF">ACFS5N_07450</name>
</gene>
<dbReference type="RefSeq" id="WP_377183787.1">
    <property type="nucleotide sequence ID" value="NZ_JBHUPD010000001.1"/>
</dbReference>
<reference evidence="2" key="1">
    <citation type="journal article" date="2019" name="Int. J. Syst. Evol. Microbiol.">
        <title>The Global Catalogue of Microorganisms (GCM) 10K type strain sequencing project: providing services to taxonomists for standard genome sequencing and annotation.</title>
        <authorList>
            <consortium name="The Broad Institute Genomics Platform"/>
            <consortium name="The Broad Institute Genome Sequencing Center for Infectious Disease"/>
            <person name="Wu L."/>
            <person name="Ma J."/>
        </authorList>
    </citation>
    <scope>NUCLEOTIDE SEQUENCE [LARGE SCALE GENOMIC DNA]</scope>
    <source>
        <strain evidence="2">KCTC 22437</strain>
    </source>
</reference>